<accession>U9T2N9</accession>
<dbReference type="HOGENOM" id="CLU_2147187_0_0_1"/>
<feature type="region of interest" description="Disordered" evidence="1">
    <location>
        <begin position="92"/>
        <end position="112"/>
    </location>
</feature>
<evidence type="ECO:0000256" key="1">
    <source>
        <dbReference type="SAM" id="MobiDB-lite"/>
    </source>
</evidence>
<protein>
    <submittedName>
        <fullName evidence="2">Uncharacterized protein</fullName>
    </submittedName>
</protein>
<proteinExistence type="predicted"/>
<dbReference type="AlphaFoldDB" id="U9T2N9"/>
<sequence>MHSFIYLLYFEDEENELDQHLANFRKTPSIVQSRDPKQKYGFNISYAKKALDIAVQTDKVNEFINQMEYFIENENAIFMHIGDLLRVRHKSRQPNRYKSCGEPQKKKMKSLK</sequence>
<dbReference type="EMBL" id="KI295733">
    <property type="protein sequence ID" value="ESA02425.1"/>
    <property type="molecule type" value="Genomic_DNA"/>
</dbReference>
<organism evidence="2">
    <name type="scientific">Rhizophagus irregularis (strain DAOM 181602 / DAOM 197198 / MUCL 43194)</name>
    <name type="common">Arbuscular mycorrhizal fungus</name>
    <name type="synonym">Glomus intraradices</name>
    <dbReference type="NCBI Taxonomy" id="747089"/>
    <lineage>
        <taxon>Eukaryota</taxon>
        <taxon>Fungi</taxon>
        <taxon>Fungi incertae sedis</taxon>
        <taxon>Mucoromycota</taxon>
        <taxon>Glomeromycotina</taxon>
        <taxon>Glomeromycetes</taxon>
        <taxon>Glomerales</taxon>
        <taxon>Glomeraceae</taxon>
        <taxon>Rhizophagus</taxon>
    </lineage>
</organism>
<gene>
    <name evidence="2" type="ORF">GLOINDRAFT_86382</name>
</gene>
<reference evidence="2" key="1">
    <citation type="submission" date="2013-07" db="EMBL/GenBank/DDBJ databases">
        <title>The genome of an arbuscular mycorrhizal fungus provides insights into the evolution of the oldest plant symbiosis.</title>
        <authorList>
            <consortium name="DOE Joint Genome Institute"/>
            <person name="Tisserant E."/>
            <person name="Malbreil M."/>
            <person name="Kuo A."/>
            <person name="Kohler A."/>
            <person name="Symeonidi A."/>
            <person name="Balestrini R."/>
            <person name="Charron P."/>
            <person name="Duensing N."/>
            <person name="Frei-dit-Frey N."/>
            <person name="Gianinazzi-Pearson V."/>
            <person name="Gilbert B."/>
            <person name="Handa Y."/>
            <person name="Hijri M."/>
            <person name="Kaul R."/>
            <person name="Kawaguchi M."/>
            <person name="Krajinski F."/>
            <person name="Lammers P."/>
            <person name="Lapierre D."/>
            <person name="Masclaux F.G."/>
            <person name="Murat C."/>
            <person name="Morin E."/>
            <person name="Ndikumana S."/>
            <person name="Pagni M."/>
            <person name="Petitpierre D."/>
            <person name="Requena N."/>
            <person name="Rosikiewicz P."/>
            <person name="Riley R."/>
            <person name="Saito K."/>
            <person name="San Clemente H."/>
            <person name="Shapiro H."/>
            <person name="van Tuinen D."/>
            <person name="Becard G."/>
            <person name="Bonfante P."/>
            <person name="Paszkowski U."/>
            <person name="Shachar-Hill Y."/>
            <person name="Young J.P."/>
            <person name="Sanders I.R."/>
            <person name="Henrissat B."/>
            <person name="Rensing S.A."/>
            <person name="Grigoriev I.V."/>
            <person name="Corradi N."/>
            <person name="Roux C."/>
            <person name="Martin F."/>
        </authorList>
    </citation>
    <scope>NUCLEOTIDE SEQUENCE</scope>
    <source>
        <strain evidence="2">DAOM 197198</strain>
    </source>
</reference>
<name>U9T2N9_RHIID</name>
<evidence type="ECO:0000313" key="2">
    <source>
        <dbReference type="EMBL" id="ESA02425.1"/>
    </source>
</evidence>